<dbReference type="EMBL" id="NFLB01000018">
    <property type="protein sequence ID" value="OUQ03622.1"/>
    <property type="molecule type" value="Genomic_DNA"/>
</dbReference>
<evidence type="ECO:0000256" key="1">
    <source>
        <dbReference type="SAM" id="Coils"/>
    </source>
</evidence>
<dbReference type="EMBL" id="DYWV01000072">
    <property type="protein sequence ID" value="HJF39708.1"/>
    <property type="molecule type" value="Genomic_DNA"/>
</dbReference>
<reference evidence="2" key="3">
    <citation type="journal article" date="2021" name="PeerJ">
        <title>Extensive microbial diversity within the chicken gut microbiome revealed by metagenomics and culture.</title>
        <authorList>
            <person name="Gilroy R."/>
            <person name="Ravi A."/>
            <person name="Getino M."/>
            <person name="Pursley I."/>
            <person name="Horton D.L."/>
            <person name="Alikhan N.F."/>
            <person name="Baker D."/>
            <person name="Gharbi K."/>
            <person name="Hall N."/>
            <person name="Watson M."/>
            <person name="Adriaenssens E.M."/>
            <person name="Foster-Nyarko E."/>
            <person name="Jarju S."/>
            <person name="Secka A."/>
            <person name="Antonio M."/>
            <person name="Oren A."/>
            <person name="Chaudhuri R.R."/>
            <person name="La Ragione R."/>
            <person name="Hildebrand F."/>
            <person name="Pallen M.J."/>
        </authorList>
    </citation>
    <scope>NUCLEOTIDE SEQUENCE</scope>
    <source>
        <strain evidence="2">CHK193-16274</strain>
    </source>
</reference>
<name>A0A1Y4QGB7_9FIRM</name>
<dbReference type="Proteomes" id="UP000196258">
    <property type="component" value="Unassembled WGS sequence"/>
</dbReference>
<proteinExistence type="predicted"/>
<evidence type="ECO:0000313" key="2">
    <source>
        <dbReference type="EMBL" id="HJF39708.1"/>
    </source>
</evidence>
<evidence type="ECO:0008006" key="5">
    <source>
        <dbReference type="Google" id="ProtNLM"/>
    </source>
</evidence>
<keyword evidence="1" id="KW-0175">Coiled coil</keyword>
<comment type="caution">
    <text evidence="3">The sequence shown here is derived from an EMBL/GenBank/DDBJ whole genome shotgun (WGS) entry which is preliminary data.</text>
</comment>
<reference evidence="2" key="4">
    <citation type="submission" date="2021-09" db="EMBL/GenBank/DDBJ databases">
        <authorList>
            <person name="Gilroy R."/>
        </authorList>
    </citation>
    <scope>NUCLEOTIDE SEQUENCE</scope>
    <source>
        <strain evidence="2">CHK193-16274</strain>
    </source>
</reference>
<dbReference type="RefSeq" id="WP_087258270.1">
    <property type="nucleotide sequence ID" value="NZ_CAJFOD010000064.1"/>
</dbReference>
<dbReference type="Proteomes" id="UP000749320">
    <property type="component" value="Unassembled WGS sequence"/>
</dbReference>
<sequence>MKHRAKKTKFESFSQRFLIISMVIFAFGITYVRSLESSYNKVLQKTESEIKEIQDEIDYLELKKQEMASFSRLSNVASEKGYIYNNESVASSTTENPQQ</sequence>
<accession>A0A1Y4QGB7</accession>
<reference evidence="4" key="1">
    <citation type="submission" date="2017-04" db="EMBL/GenBank/DDBJ databases">
        <title>Function of individual gut microbiota members based on whole genome sequencing of pure cultures obtained from chicken caecum.</title>
        <authorList>
            <person name="Medvecky M."/>
            <person name="Cejkova D."/>
            <person name="Polansky O."/>
            <person name="Karasova D."/>
            <person name="Kubasova T."/>
            <person name="Cizek A."/>
            <person name="Rychlik I."/>
        </authorList>
    </citation>
    <scope>NUCLEOTIDE SEQUENCE [LARGE SCALE GENOMIC DNA]</scope>
    <source>
        <strain evidence="4">An149</strain>
    </source>
</reference>
<feature type="coiled-coil region" evidence="1">
    <location>
        <begin position="36"/>
        <end position="63"/>
    </location>
</feature>
<reference evidence="3" key="2">
    <citation type="journal article" date="2018" name="BMC Genomics">
        <title>Whole genome sequencing and function prediction of 133 gut anaerobes isolated from chicken caecum in pure cultures.</title>
        <authorList>
            <person name="Medvecky M."/>
            <person name="Cejkova D."/>
            <person name="Polansky O."/>
            <person name="Karasova D."/>
            <person name="Kubasova T."/>
            <person name="Cizek A."/>
            <person name="Rychlik I."/>
        </authorList>
    </citation>
    <scope>NUCLEOTIDE SEQUENCE</scope>
    <source>
        <strain evidence="3">An149</strain>
    </source>
</reference>
<evidence type="ECO:0000313" key="4">
    <source>
        <dbReference type="Proteomes" id="UP000196258"/>
    </source>
</evidence>
<dbReference type="AlphaFoldDB" id="A0A1Y4QGB7"/>
<organism evidence="3 4">
    <name type="scientific">Thomasclavelia spiroformis</name>
    <dbReference type="NCBI Taxonomy" id="29348"/>
    <lineage>
        <taxon>Bacteria</taxon>
        <taxon>Bacillati</taxon>
        <taxon>Bacillota</taxon>
        <taxon>Erysipelotrichia</taxon>
        <taxon>Erysipelotrichales</taxon>
        <taxon>Coprobacillaceae</taxon>
        <taxon>Thomasclavelia</taxon>
    </lineage>
</organism>
<evidence type="ECO:0000313" key="3">
    <source>
        <dbReference type="EMBL" id="OUQ03622.1"/>
    </source>
</evidence>
<protein>
    <recommendedName>
        <fullName evidence="5">Cell division protein FtsL</fullName>
    </recommendedName>
</protein>
<gene>
    <name evidence="3" type="ORF">B5E91_12465</name>
    <name evidence="2" type="ORF">K8V91_02180</name>
</gene>